<name>A0A2M4B322_9DIPT</name>
<dbReference type="AlphaFoldDB" id="A0A2M4B322"/>
<reference evidence="1" key="1">
    <citation type="submission" date="2018-01" db="EMBL/GenBank/DDBJ databases">
        <title>An insight into the sialome of Amazonian anophelines.</title>
        <authorList>
            <person name="Ribeiro J.M."/>
            <person name="Scarpassa V."/>
            <person name="Calvo E."/>
        </authorList>
    </citation>
    <scope>NUCLEOTIDE SEQUENCE</scope>
    <source>
        <tissue evidence="1">Salivary glands</tissue>
    </source>
</reference>
<evidence type="ECO:0000313" key="1">
    <source>
        <dbReference type="EMBL" id="MBW47218.1"/>
    </source>
</evidence>
<organism evidence="1">
    <name type="scientific">Anopheles triannulatus</name>
    <dbReference type="NCBI Taxonomy" id="58253"/>
    <lineage>
        <taxon>Eukaryota</taxon>
        <taxon>Metazoa</taxon>
        <taxon>Ecdysozoa</taxon>
        <taxon>Arthropoda</taxon>
        <taxon>Hexapoda</taxon>
        <taxon>Insecta</taxon>
        <taxon>Pterygota</taxon>
        <taxon>Neoptera</taxon>
        <taxon>Endopterygota</taxon>
        <taxon>Diptera</taxon>
        <taxon>Nematocera</taxon>
        <taxon>Culicoidea</taxon>
        <taxon>Culicidae</taxon>
        <taxon>Anophelinae</taxon>
        <taxon>Anopheles</taxon>
    </lineage>
</organism>
<sequence length="130" mass="13631">MVVHVVSEDARVVTVAVALLLQPVAADDRAVDGVAMVVHRQPSGHQHSVGPVAAAVDWGVYRPAVAGPCYSHSAVAFPSVGPCGVVDPSVDAFPDRYRTPVGASDWVLLRQYSLPPLRRHLCVADVASGS</sequence>
<proteinExistence type="predicted"/>
<protein>
    <submittedName>
        <fullName evidence="1">Putative secreted protein</fullName>
    </submittedName>
</protein>
<dbReference type="EMBL" id="GGFK01013897">
    <property type="protein sequence ID" value="MBW47218.1"/>
    <property type="molecule type" value="Transcribed_RNA"/>
</dbReference>
<accession>A0A2M4B322</accession>